<feature type="domain" description="Mannose-1-phosphate guanyltransferase C-terminal" evidence="9">
    <location>
        <begin position="110"/>
        <end position="191"/>
    </location>
</feature>
<dbReference type="InterPro" id="IPR001451">
    <property type="entry name" value="Hexapep"/>
</dbReference>
<dbReference type="OrthoDB" id="9784739at2"/>
<dbReference type="InterPro" id="IPR011004">
    <property type="entry name" value="Trimer_LpxA-like_sf"/>
</dbReference>
<dbReference type="Gene3D" id="3.40.1390.10">
    <property type="entry name" value="MurE/MurF, N-terminal domain"/>
    <property type="match status" value="1"/>
</dbReference>
<dbReference type="PANTHER" id="PTHR43378">
    <property type="entry name" value="UDP-3-O-ACYLGLUCOSAMINE N-ACYLTRANSFERASE"/>
    <property type="match status" value="1"/>
</dbReference>
<evidence type="ECO:0000256" key="7">
    <source>
        <dbReference type="HAMAP-Rule" id="MF_00523"/>
    </source>
</evidence>
<dbReference type="Pfam" id="PF00132">
    <property type="entry name" value="Hexapep"/>
    <property type="match status" value="1"/>
</dbReference>
<comment type="similarity">
    <text evidence="7">Belongs to the transferase hexapeptide repeat family. LpxD subfamily.</text>
</comment>
<evidence type="ECO:0000256" key="1">
    <source>
        <dbReference type="ARBA" id="ARBA00022516"/>
    </source>
</evidence>
<comment type="catalytic activity">
    <reaction evidence="7">
        <text>a UDP-3-O-[(3R)-3-hydroxyacyl]-alpha-D-glucosamine + a (3R)-hydroxyacyl-[ACP] = a UDP-2-N,3-O-bis[(3R)-3-hydroxyacyl]-alpha-D-glucosamine + holo-[ACP] + H(+)</text>
        <dbReference type="Rhea" id="RHEA:53836"/>
        <dbReference type="Rhea" id="RHEA-COMP:9685"/>
        <dbReference type="Rhea" id="RHEA-COMP:9945"/>
        <dbReference type="ChEBI" id="CHEBI:15378"/>
        <dbReference type="ChEBI" id="CHEBI:64479"/>
        <dbReference type="ChEBI" id="CHEBI:78827"/>
        <dbReference type="ChEBI" id="CHEBI:137740"/>
        <dbReference type="ChEBI" id="CHEBI:137748"/>
        <dbReference type="EC" id="2.3.1.191"/>
    </reaction>
</comment>
<dbReference type="EC" id="2.3.1.191" evidence="7"/>
<dbReference type="NCBIfam" id="NF002060">
    <property type="entry name" value="PRK00892.1"/>
    <property type="match status" value="1"/>
</dbReference>
<name>A0A345P6M6_9GAMM</name>
<comment type="pathway">
    <text evidence="7">Bacterial outer membrane biogenesis; LPS lipid A biosynthesis.</text>
</comment>
<evidence type="ECO:0000256" key="2">
    <source>
        <dbReference type="ARBA" id="ARBA00022556"/>
    </source>
</evidence>
<dbReference type="GO" id="GO:0016410">
    <property type="term" value="F:N-acyltransferase activity"/>
    <property type="evidence" value="ECO:0007669"/>
    <property type="project" value="InterPro"/>
</dbReference>
<keyword evidence="4 7" id="KW-0677">Repeat</keyword>
<comment type="function">
    <text evidence="7">Catalyzes the N-acylation of UDP-3-O-acylglucosamine using 3-hydroxyacyl-ACP as the acyl donor. Is involved in the biosynthesis of lipid A, a phosphorylated glycolipid that anchors the lipopolysaccharide to the outer membrane of the cell.</text>
</comment>
<dbReference type="InterPro" id="IPR018357">
    <property type="entry name" value="Hexapep_transf_CS"/>
</dbReference>
<keyword evidence="6 7" id="KW-0012">Acyltransferase</keyword>
<dbReference type="NCBIfam" id="TIGR01853">
    <property type="entry name" value="lipid_A_lpxD"/>
    <property type="match status" value="1"/>
</dbReference>
<dbReference type="Pfam" id="PF04613">
    <property type="entry name" value="LpxD"/>
    <property type="match status" value="1"/>
</dbReference>
<evidence type="ECO:0000256" key="6">
    <source>
        <dbReference type="ARBA" id="ARBA00023315"/>
    </source>
</evidence>
<evidence type="ECO:0000256" key="3">
    <source>
        <dbReference type="ARBA" id="ARBA00022679"/>
    </source>
</evidence>
<dbReference type="GO" id="GO:0103118">
    <property type="term" value="F:UDP-3-O-[(3R)-3-hydroxyacyl]-glucosamine N-acyltransferase activity"/>
    <property type="evidence" value="ECO:0007669"/>
    <property type="project" value="UniProtKB-EC"/>
</dbReference>
<dbReference type="GO" id="GO:0009245">
    <property type="term" value="P:lipid A biosynthetic process"/>
    <property type="evidence" value="ECO:0007669"/>
    <property type="project" value="UniProtKB-UniRule"/>
</dbReference>
<dbReference type="Gene3D" id="2.160.10.10">
    <property type="entry name" value="Hexapeptide repeat proteins"/>
    <property type="match status" value="1"/>
</dbReference>
<dbReference type="InterPro" id="IPR007691">
    <property type="entry name" value="LpxD"/>
</dbReference>
<dbReference type="HAMAP" id="MF_00523">
    <property type="entry name" value="LpxD"/>
    <property type="match status" value="1"/>
</dbReference>
<dbReference type="Gene3D" id="1.20.5.170">
    <property type="match status" value="1"/>
</dbReference>
<keyword evidence="2 7" id="KW-0441">Lipid A biosynthesis</keyword>
<dbReference type="Proteomes" id="UP000253940">
    <property type="component" value="Chromosome"/>
</dbReference>
<keyword evidence="11" id="KW-1185">Reference proteome</keyword>
<evidence type="ECO:0000313" key="10">
    <source>
        <dbReference type="EMBL" id="AXI02935.1"/>
    </source>
</evidence>
<protein>
    <recommendedName>
        <fullName evidence="7">UDP-3-O-acylglucosamine N-acyltransferase</fullName>
        <ecNumber evidence="7">2.3.1.191</ecNumber>
    </recommendedName>
</protein>
<evidence type="ECO:0000313" key="11">
    <source>
        <dbReference type="Proteomes" id="UP000253940"/>
    </source>
</evidence>
<dbReference type="InterPro" id="IPR056729">
    <property type="entry name" value="GMPPB_C"/>
</dbReference>
<proteinExistence type="inferred from homology"/>
<comment type="subunit">
    <text evidence="7">Homotrimer.</text>
</comment>
<dbReference type="GO" id="GO:0016020">
    <property type="term" value="C:membrane"/>
    <property type="evidence" value="ECO:0007669"/>
    <property type="project" value="GOC"/>
</dbReference>
<sequence length="360" mass="37621">MSSLTLGEIVKHLNQRIAEGAFPLSTLAVVSGDENLVITGLASLSQAGPTQLSFLANSQYRGQLQTTGAGAMILTEADREAFAGSAIVVSDPYYVFAQLTHLFDPFNAVEVAIHPTAVISPLATIGENVSIGPFVVVEDHAQIGDGAVLISSVHVGRSCVIGAKCWLGHGVTIHHGCILGQRTRIHAGAVIGAEGFGFATAEGRWHRIVQLGRVVIGDDVRIGANTTIDRGALDDTIIADGVIIDNQVQIAHNVKIGAHTALAAGTGVAGSTTIGSHCILGGLVGVAGHLEITDRVHITAMSMITRSIKESGSYSSGSAFEKTADWRKSAVRVRHLGEMAAQIKGLQLALERLELQLGNQ</sequence>
<dbReference type="KEGG" id="mbah:HYN46_08855"/>
<reference evidence="10 11" key="1">
    <citation type="submission" date="2018-07" db="EMBL/GenBank/DDBJ databases">
        <title>Genome sequencing of Moraxellaceae gen. HYN0046.</title>
        <authorList>
            <person name="Kim M."/>
            <person name="Yi H."/>
        </authorList>
    </citation>
    <scope>NUCLEOTIDE SEQUENCE [LARGE SCALE GENOMIC DNA]</scope>
    <source>
        <strain evidence="10 11">HYN0046</strain>
    </source>
</reference>
<gene>
    <name evidence="7 10" type="primary">lpxD</name>
    <name evidence="10" type="ORF">HYN46_08855</name>
</gene>
<accession>A0A345P6M6</accession>
<dbReference type="CDD" id="cd03352">
    <property type="entry name" value="LbH_LpxD"/>
    <property type="match status" value="1"/>
</dbReference>
<organism evidence="10 11">
    <name type="scientific">Aquirhabdus parva</name>
    <dbReference type="NCBI Taxonomy" id="2283318"/>
    <lineage>
        <taxon>Bacteria</taxon>
        <taxon>Pseudomonadati</taxon>
        <taxon>Pseudomonadota</taxon>
        <taxon>Gammaproteobacteria</taxon>
        <taxon>Moraxellales</taxon>
        <taxon>Moraxellaceae</taxon>
        <taxon>Aquirhabdus</taxon>
    </lineage>
</organism>
<keyword evidence="1 7" id="KW-0444">Lipid biosynthesis</keyword>
<feature type="active site" description="Proton acceptor" evidence="7">
    <location>
        <position position="252"/>
    </location>
</feature>
<dbReference type="UniPathway" id="UPA00973"/>
<dbReference type="AlphaFoldDB" id="A0A345P6M6"/>
<keyword evidence="3 7" id="KW-0808">Transferase</keyword>
<dbReference type="SUPFAM" id="SSF51161">
    <property type="entry name" value="Trimeric LpxA-like enzymes"/>
    <property type="match status" value="1"/>
</dbReference>
<evidence type="ECO:0000256" key="5">
    <source>
        <dbReference type="ARBA" id="ARBA00023098"/>
    </source>
</evidence>
<evidence type="ECO:0000259" key="9">
    <source>
        <dbReference type="Pfam" id="PF25087"/>
    </source>
</evidence>
<dbReference type="EMBL" id="CP031222">
    <property type="protein sequence ID" value="AXI02935.1"/>
    <property type="molecule type" value="Genomic_DNA"/>
</dbReference>
<dbReference type="InterPro" id="IPR020573">
    <property type="entry name" value="UDP_GlcNAc_AcTrfase_non-rep"/>
</dbReference>
<dbReference type="Pfam" id="PF25087">
    <property type="entry name" value="GMPPB_C"/>
    <property type="match status" value="1"/>
</dbReference>
<keyword evidence="5 7" id="KW-0443">Lipid metabolism</keyword>
<dbReference type="PANTHER" id="PTHR43378:SF2">
    <property type="entry name" value="UDP-3-O-ACYLGLUCOSAMINE N-ACYLTRANSFERASE 1, MITOCHONDRIAL-RELATED"/>
    <property type="match status" value="1"/>
</dbReference>
<feature type="domain" description="UDP-3-O-[3-hydroxymyristoyl] glucosamine N-acyltransferase non-repeat region" evidence="8">
    <location>
        <begin position="35"/>
        <end position="102"/>
    </location>
</feature>
<evidence type="ECO:0000256" key="4">
    <source>
        <dbReference type="ARBA" id="ARBA00022737"/>
    </source>
</evidence>
<evidence type="ECO:0000259" key="8">
    <source>
        <dbReference type="Pfam" id="PF04613"/>
    </source>
</evidence>
<dbReference type="PROSITE" id="PS00101">
    <property type="entry name" value="HEXAPEP_TRANSFERASES"/>
    <property type="match status" value="1"/>
</dbReference>
<dbReference type="RefSeq" id="WP_114899045.1">
    <property type="nucleotide sequence ID" value="NZ_CP031222.1"/>
</dbReference>